<dbReference type="GO" id="GO:0016491">
    <property type="term" value="F:oxidoreductase activity"/>
    <property type="evidence" value="ECO:0007669"/>
    <property type="project" value="UniProtKB-KW"/>
</dbReference>
<evidence type="ECO:0000256" key="6">
    <source>
        <dbReference type="SAM" id="Phobius"/>
    </source>
</evidence>
<dbReference type="Proteomes" id="UP000032076">
    <property type="component" value="Unassembled WGS sequence"/>
</dbReference>
<evidence type="ECO:0000256" key="4">
    <source>
        <dbReference type="ARBA" id="ARBA00022989"/>
    </source>
</evidence>
<evidence type="ECO:0000256" key="3">
    <source>
        <dbReference type="ARBA" id="ARBA00022692"/>
    </source>
</evidence>
<keyword evidence="10" id="KW-1185">Reference proteome</keyword>
<dbReference type="InterPro" id="IPR005171">
    <property type="entry name" value="Cyt_c_oxidase_su4_prok"/>
</dbReference>
<protein>
    <submittedName>
        <fullName evidence="8">Cytochrome c oxidase, subunit IV</fullName>
        <ecNumber evidence="8">1.9.3.1</ecNumber>
    </submittedName>
</protein>
<organism evidence="7 10">
    <name type="scientific">Caldibacillus thermoamylovorans</name>
    <dbReference type="NCBI Taxonomy" id="35841"/>
    <lineage>
        <taxon>Bacteria</taxon>
        <taxon>Bacillati</taxon>
        <taxon>Bacillota</taxon>
        <taxon>Bacilli</taxon>
        <taxon>Bacillales</taxon>
        <taxon>Bacillaceae</taxon>
        <taxon>Caldibacillus</taxon>
    </lineage>
</organism>
<feature type="transmembrane region" description="Helical" evidence="6">
    <location>
        <begin position="28"/>
        <end position="50"/>
    </location>
</feature>
<accession>A0A090IUC6</accession>
<dbReference type="KEGG" id="bthv:CQJ30_07660"/>
<dbReference type="PATRIC" id="fig|35841.6.peg.2080"/>
<dbReference type="Pfam" id="PF03626">
    <property type="entry name" value="COX4_pro"/>
    <property type="match status" value="1"/>
</dbReference>
<evidence type="ECO:0000313" key="8">
    <source>
        <dbReference type="EMBL" id="KIO73123.1"/>
    </source>
</evidence>
<keyword evidence="3 6" id="KW-0812">Transmembrane</keyword>
<evidence type="ECO:0000256" key="1">
    <source>
        <dbReference type="ARBA" id="ARBA00004651"/>
    </source>
</evidence>
<dbReference type="EMBL" id="CCRF01000044">
    <property type="protein sequence ID" value="CEE01277.1"/>
    <property type="molecule type" value="Genomic_DNA"/>
</dbReference>
<dbReference type="NCBIfam" id="TIGR02908">
    <property type="entry name" value="CoxD_Bacillus"/>
    <property type="match status" value="1"/>
</dbReference>
<dbReference type="OrthoDB" id="2989516at2"/>
<keyword evidence="5 6" id="KW-0472">Membrane</keyword>
<dbReference type="GO" id="GO:0005886">
    <property type="term" value="C:plasma membrane"/>
    <property type="evidence" value="ECO:0007669"/>
    <property type="project" value="UniProtKB-SubCell"/>
</dbReference>
<dbReference type="EC" id="1.9.3.1" evidence="8"/>
<keyword evidence="8" id="KW-0560">Oxidoreductase</keyword>
<dbReference type="RefSeq" id="WP_034769538.1">
    <property type="nucleotide sequence ID" value="NZ_CCRF01000044.1"/>
</dbReference>
<dbReference type="eggNOG" id="COG3125">
    <property type="taxonomic scope" value="Bacteria"/>
</dbReference>
<name>A0A090IUC6_9BACI</name>
<feature type="transmembrane region" description="Helical" evidence="6">
    <location>
        <begin position="56"/>
        <end position="77"/>
    </location>
</feature>
<reference evidence="7 10" key="1">
    <citation type="submission" date="2014-07" db="EMBL/GenBank/DDBJ databases">
        <authorList>
            <person name="Wibberg Daniel"/>
        </authorList>
    </citation>
    <scope>NUCLEOTIDE SEQUENCE [LARGE SCALE GENOMIC DNA]</scope>
</reference>
<evidence type="ECO:0000256" key="5">
    <source>
        <dbReference type="ARBA" id="ARBA00023136"/>
    </source>
</evidence>
<sequence>MENEQVKNPNLRAHHDYRRKKSAKEMQVQVITFALMIFLTIVAFIAVGIGDFSVKFIIPFILLLAVIQVGFQLYYFMHASQKGHELPMFFMYSAVIIAFVTVLAFVTIIWW</sequence>
<keyword evidence="4 6" id="KW-1133">Transmembrane helix</keyword>
<feature type="transmembrane region" description="Helical" evidence="6">
    <location>
        <begin position="89"/>
        <end position="110"/>
    </location>
</feature>
<keyword evidence="2" id="KW-1003">Cell membrane</keyword>
<gene>
    <name evidence="8" type="ORF">B4167_2474</name>
    <name evidence="7" type="ORF">BT1A1_1448</name>
</gene>
<comment type="subcellular location">
    <subcellularLocation>
        <location evidence="1">Cell membrane</location>
        <topology evidence="1">Multi-pass membrane protein</topology>
    </subcellularLocation>
</comment>
<dbReference type="STRING" id="35841.B4167_2474"/>
<dbReference type="Proteomes" id="UP000040576">
    <property type="component" value="Unassembled WGS sequence"/>
</dbReference>
<dbReference type="EMBL" id="JXLU01000066">
    <property type="protein sequence ID" value="KIO73123.1"/>
    <property type="molecule type" value="Genomic_DNA"/>
</dbReference>
<evidence type="ECO:0000256" key="2">
    <source>
        <dbReference type="ARBA" id="ARBA00022475"/>
    </source>
</evidence>
<evidence type="ECO:0000313" key="7">
    <source>
        <dbReference type="EMBL" id="CEE01277.1"/>
    </source>
</evidence>
<reference evidence="8 9" key="2">
    <citation type="submission" date="2015-01" db="EMBL/GenBank/DDBJ databases">
        <title>Draft Genome Sequences of Four Bacillus thermoamylovorans Strains, Isolated From Food Products.</title>
        <authorList>
            <person name="Krawcyk A.O."/>
            <person name="Berendsen E.M."/>
            <person name="Eijlander R.T."/>
            <person name="de Jong A."/>
            <person name="Wells-Bennik M."/>
            <person name="Kuipers O.P."/>
        </authorList>
    </citation>
    <scope>NUCLEOTIDE SEQUENCE [LARGE SCALE GENOMIC DNA]</scope>
    <source>
        <strain evidence="8 9">B4167</strain>
    </source>
</reference>
<dbReference type="AlphaFoldDB" id="A0A090IUC6"/>
<evidence type="ECO:0000313" key="9">
    <source>
        <dbReference type="Proteomes" id="UP000032076"/>
    </source>
</evidence>
<dbReference type="InterPro" id="IPR014257">
    <property type="entry name" value="Cyt_c_oxidase_su4_bacillaceae"/>
</dbReference>
<proteinExistence type="predicted"/>
<evidence type="ECO:0000313" key="10">
    <source>
        <dbReference type="Proteomes" id="UP000040576"/>
    </source>
</evidence>